<dbReference type="InterPro" id="IPR049945">
    <property type="entry name" value="AAA_22"/>
</dbReference>
<sequence>MSLTNEYKEKIRAALAARRANFDGSDARFAATLGIGSAQYSRIKRGETVGVLADEKWISIARRLGVGLTDAPAWQTAETPVFKYITAQLEMCQQNGLSAMLCDLTDIGKTYTARQYVKTHRNAVYVDCSQVKTRQKLLRGIAREFGVGSTGRLADVYNDLVFYLKTLDRPLVILDEAGDLSYEAFLEIKALWNATEHCCGYYMMGADGLSEKIRRAIDNKKVGYAEIFGRFGKRYGKVVPTARKEAESFLQLTATMIIKANAGADTDVNRLLRRLMGEDNTPSLRRINIELSKGTNN</sequence>
<dbReference type="InterPro" id="IPR027417">
    <property type="entry name" value="P-loop_NTPase"/>
</dbReference>
<dbReference type="AlphaFoldDB" id="W2CJ52"/>
<comment type="caution">
    <text evidence="2">The sequence shown here is derived from an EMBL/GenBank/DDBJ whole genome shotgun (WGS) entry which is preliminary data.</text>
</comment>
<feature type="domain" description="ORC1/DEAH AAA+ ATPase" evidence="1">
    <location>
        <begin position="105"/>
        <end position="200"/>
    </location>
</feature>
<accession>W2CJ52</accession>
<reference evidence="2 3" key="1">
    <citation type="submission" date="2013-11" db="EMBL/GenBank/DDBJ databases">
        <title>Single cell genomics of uncultured Tannerella BU063 (oral taxon 286).</title>
        <authorList>
            <person name="Beall C.J."/>
            <person name="Campbell A.G."/>
            <person name="Griffen A.L."/>
            <person name="Podar M."/>
            <person name="Leys E.J."/>
        </authorList>
    </citation>
    <scope>NUCLEOTIDE SEQUENCE [LARGE SCALE GENOMIC DNA]</scope>
    <source>
        <strain evidence="2">Cell 1/3</strain>
    </source>
</reference>
<dbReference type="SUPFAM" id="SSF52540">
    <property type="entry name" value="P-loop containing nucleoside triphosphate hydrolases"/>
    <property type="match status" value="1"/>
</dbReference>
<gene>
    <name evidence="2" type="ORF">T230_12075</name>
</gene>
<evidence type="ECO:0000259" key="1">
    <source>
        <dbReference type="Pfam" id="PF13401"/>
    </source>
</evidence>
<evidence type="ECO:0000313" key="2">
    <source>
        <dbReference type="EMBL" id="ETK06521.1"/>
    </source>
</evidence>
<protein>
    <submittedName>
        <fullName evidence="2">ATPase AAA</fullName>
    </submittedName>
</protein>
<dbReference type="PATRIC" id="fig|1411022.3.peg.1484"/>
<organism evidence="2 3">
    <name type="scientific">Tannerella sp. oral taxon BU063 isolate Cell 1/3</name>
    <dbReference type="NCBI Taxonomy" id="1411022"/>
    <lineage>
        <taxon>Bacteria</taxon>
        <taxon>Pseudomonadati</taxon>
        <taxon>Bacteroidota</taxon>
        <taxon>Bacteroidia</taxon>
        <taxon>Bacteroidales</taxon>
        <taxon>Tannerellaceae</taxon>
        <taxon>Tannerella</taxon>
    </lineage>
</organism>
<dbReference type="EMBL" id="AYYE01001171">
    <property type="protein sequence ID" value="ETK06521.1"/>
    <property type="molecule type" value="Genomic_DNA"/>
</dbReference>
<proteinExistence type="predicted"/>
<name>W2CJ52_9BACT</name>
<dbReference type="GO" id="GO:0016887">
    <property type="term" value="F:ATP hydrolysis activity"/>
    <property type="evidence" value="ECO:0007669"/>
    <property type="project" value="InterPro"/>
</dbReference>
<dbReference type="Pfam" id="PF13401">
    <property type="entry name" value="AAA_22"/>
    <property type="match status" value="1"/>
</dbReference>
<evidence type="ECO:0000313" key="3">
    <source>
        <dbReference type="Proteomes" id="UP000034982"/>
    </source>
</evidence>
<dbReference type="Proteomes" id="UP000034982">
    <property type="component" value="Unassembled WGS sequence"/>
</dbReference>
<dbReference type="Gene3D" id="3.40.50.300">
    <property type="entry name" value="P-loop containing nucleotide triphosphate hydrolases"/>
    <property type="match status" value="1"/>
</dbReference>